<reference evidence="2" key="1">
    <citation type="submission" date="2018-02" db="EMBL/GenBank/DDBJ databases">
        <authorList>
            <person name="Cohen D.B."/>
            <person name="Kent A.D."/>
        </authorList>
    </citation>
    <scope>NUCLEOTIDE SEQUENCE</scope>
</reference>
<feature type="domain" description="Retrovirus-related Pol polyprotein from transposon TNT 1-94-like beta-barrel" evidence="1">
    <location>
        <begin position="268"/>
        <end position="349"/>
    </location>
</feature>
<dbReference type="Pfam" id="PF14223">
    <property type="entry name" value="Retrotran_gag_2"/>
    <property type="match status" value="1"/>
</dbReference>
<dbReference type="PANTHER" id="PTHR47592:SF27">
    <property type="entry name" value="OS08G0421700 PROTEIN"/>
    <property type="match status" value="1"/>
</dbReference>
<dbReference type="AlphaFoldDB" id="A0A2N9JB76"/>
<evidence type="ECO:0000259" key="1">
    <source>
        <dbReference type="Pfam" id="PF22936"/>
    </source>
</evidence>
<name>A0A2N9JB76_FAGSY</name>
<sequence>MEPTIEKPTESVGDLNKPFRFKGTNFKRWKGKVLFYLSLLKVSYVLTEKNPVKLPTDEMSEDELRSHQEKIDKYKKDEYNCRFYLLNCLADHFYDYYDTTYTSAKKIWKALQSKYDTEEAGAKKYAASRFFRYQMADGKSVVEQAQDFQMIVAEVRSEGIKIGDNLVVAGIVDKLPPSWREFQKSLRHKQKETSLETLITRIRVEEEARGQDALMTQEGNGHSTTKSGHIARICKFRKRESVPQANVTEEPLVAMITDVNMVQFVEGWWADSGANRHVCYDKNWFKKYTPFEEEKTIMLGDSSKTKVLGSGEVELNFTSGRVLTLKDVLHTPSMRKNLMSSYLLNKAGFKQTMESDQYVITKKGLFVGKGYACDGMFKLNVEIGVLSRFTSKPSRDHWHAIERVMKYLSGTKTYGLFYKKYPAVLEGFSDADWNTLSGAPLMDFTYVSVGVGPLPMRLGLNLKHSHENWDQHKAVMC</sequence>
<dbReference type="EMBL" id="OIVN01006479">
    <property type="protein sequence ID" value="SPD33905.1"/>
    <property type="molecule type" value="Genomic_DNA"/>
</dbReference>
<gene>
    <name evidence="2" type="ORF">FSB_LOCUS61787</name>
</gene>
<dbReference type="InterPro" id="IPR054722">
    <property type="entry name" value="PolX-like_BBD"/>
</dbReference>
<dbReference type="PANTHER" id="PTHR47592">
    <property type="entry name" value="PBF68 PROTEIN"/>
    <property type="match status" value="1"/>
</dbReference>
<accession>A0A2N9JB76</accession>
<proteinExistence type="predicted"/>
<dbReference type="Pfam" id="PF22936">
    <property type="entry name" value="Pol_BBD"/>
    <property type="match status" value="1"/>
</dbReference>
<protein>
    <recommendedName>
        <fullName evidence="1">Retrovirus-related Pol polyprotein from transposon TNT 1-94-like beta-barrel domain-containing protein</fullName>
    </recommendedName>
</protein>
<organism evidence="2">
    <name type="scientific">Fagus sylvatica</name>
    <name type="common">Beechnut</name>
    <dbReference type="NCBI Taxonomy" id="28930"/>
    <lineage>
        <taxon>Eukaryota</taxon>
        <taxon>Viridiplantae</taxon>
        <taxon>Streptophyta</taxon>
        <taxon>Embryophyta</taxon>
        <taxon>Tracheophyta</taxon>
        <taxon>Spermatophyta</taxon>
        <taxon>Magnoliopsida</taxon>
        <taxon>eudicotyledons</taxon>
        <taxon>Gunneridae</taxon>
        <taxon>Pentapetalae</taxon>
        <taxon>rosids</taxon>
        <taxon>fabids</taxon>
        <taxon>Fagales</taxon>
        <taxon>Fagaceae</taxon>
        <taxon>Fagus</taxon>
    </lineage>
</organism>
<evidence type="ECO:0000313" key="2">
    <source>
        <dbReference type="EMBL" id="SPD33905.1"/>
    </source>
</evidence>